<reference evidence="2 3" key="1">
    <citation type="submission" date="2019-10" db="EMBL/GenBank/DDBJ databases">
        <title>Extracellular Electron Transfer in a Candidatus Methanoperedens spp. Enrichment Culture.</title>
        <authorList>
            <person name="Berger S."/>
            <person name="Rangel Shaw D."/>
            <person name="Berben T."/>
            <person name="In 'T Zandt M."/>
            <person name="Frank J."/>
            <person name="Reimann J."/>
            <person name="Jetten M.S.M."/>
            <person name="Welte C.U."/>
        </authorList>
    </citation>
    <scope>NUCLEOTIDE SEQUENCE [LARGE SCALE GENOMIC DNA]</scope>
    <source>
        <strain evidence="2">SB12</strain>
    </source>
</reference>
<proteinExistence type="predicted"/>
<comment type="caution">
    <text evidence="2">The sequence shown here is derived from an EMBL/GenBank/DDBJ whole genome shotgun (WGS) entry which is preliminary data.</text>
</comment>
<dbReference type="OrthoDB" id="338935at2"/>
<feature type="transmembrane region" description="Helical" evidence="1">
    <location>
        <begin position="6"/>
        <end position="31"/>
    </location>
</feature>
<dbReference type="AlphaFoldDB" id="A0A833H346"/>
<dbReference type="Proteomes" id="UP000460298">
    <property type="component" value="Unassembled WGS sequence"/>
</dbReference>
<name>A0A833H346_9LEPT</name>
<feature type="transmembrane region" description="Helical" evidence="1">
    <location>
        <begin position="43"/>
        <end position="68"/>
    </location>
</feature>
<organism evidence="2 3">
    <name type="scientific">Leptonema illini</name>
    <dbReference type="NCBI Taxonomy" id="183"/>
    <lineage>
        <taxon>Bacteria</taxon>
        <taxon>Pseudomonadati</taxon>
        <taxon>Spirochaetota</taxon>
        <taxon>Spirochaetia</taxon>
        <taxon>Leptospirales</taxon>
        <taxon>Leptospiraceae</taxon>
        <taxon>Leptonema</taxon>
    </lineage>
</organism>
<feature type="transmembrane region" description="Helical" evidence="1">
    <location>
        <begin position="74"/>
        <end position="99"/>
    </location>
</feature>
<dbReference type="EMBL" id="WBUI01000004">
    <property type="protein sequence ID" value="KAB2933909.1"/>
    <property type="molecule type" value="Genomic_DNA"/>
</dbReference>
<feature type="transmembrane region" description="Helical" evidence="1">
    <location>
        <begin position="106"/>
        <end position="127"/>
    </location>
</feature>
<evidence type="ECO:0000313" key="3">
    <source>
        <dbReference type="Proteomes" id="UP000460298"/>
    </source>
</evidence>
<keyword evidence="1" id="KW-0812">Transmembrane</keyword>
<evidence type="ECO:0000313" key="2">
    <source>
        <dbReference type="EMBL" id="KAB2933909.1"/>
    </source>
</evidence>
<evidence type="ECO:0000256" key="1">
    <source>
        <dbReference type="SAM" id="Phobius"/>
    </source>
</evidence>
<gene>
    <name evidence="2" type="ORF">F9K24_05435</name>
</gene>
<keyword evidence="1" id="KW-0472">Membrane</keyword>
<protein>
    <submittedName>
        <fullName evidence="2">Uncharacterized protein</fullName>
    </submittedName>
</protein>
<dbReference type="RefSeq" id="WP_002770408.1">
    <property type="nucleotide sequence ID" value="NZ_JQDG01000013.1"/>
</dbReference>
<keyword evidence="1" id="KW-1133">Transmembrane helix</keyword>
<sequence length="128" mass="14199">MNLLTGAIIVSGILLGMWGLFHQLIVGGAVTMNRDADERSARLFLMSWVAHGAYLSLAGFLPVALLIFHDPYDSAVLTTSIILAFALTLLSIHVIVTTLKYFITPVWIGFILQSVHAVLLYTLYFLYR</sequence>
<accession>A0A833H346</accession>